<proteinExistence type="predicted"/>
<name>A0A370PVZ3_ASPPH</name>
<evidence type="ECO:0000256" key="1">
    <source>
        <dbReference type="SAM" id="MobiDB-lite"/>
    </source>
</evidence>
<evidence type="ECO:0000313" key="3">
    <source>
        <dbReference type="Proteomes" id="UP000254937"/>
    </source>
</evidence>
<gene>
    <name evidence="2" type="ORF">M752DRAFT_101897</name>
</gene>
<evidence type="ECO:0000313" key="2">
    <source>
        <dbReference type="EMBL" id="RDK46372.1"/>
    </source>
</evidence>
<reference evidence="2 3" key="1">
    <citation type="submission" date="2018-07" db="EMBL/GenBank/DDBJ databases">
        <title>Section-level genome sequencing of Aspergillus section Nigri to investigate inter- and intra-species variation.</title>
        <authorList>
            <consortium name="DOE Joint Genome Institute"/>
            <person name="Vesth T.C."/>
            <person name="Nybo J.L."/>
            <person name="Theobald S."/>
            <person name="Frisvad J.C."/>
            <person name="Larsen T.O."/>
            <person name="Nielsen K.F."/>
            <person name="Hoof J.B."/>
            <person name="Brandl J."/>
            <person name="Salamov A."/>
            <person name="Riley R."/>
            <person name="Gladden J.M."/>
            <person name="Phatale P."/>
            <person name="Nielsen M.T."/>
            <person name="Lyhne E.K."/>
            <person name="Kogle M.E."/>
            <person name="Strasser K."/>
            <person name="McDonnell E."/>
            <person name="Barry K."/>
            <person name="Clum A."/>
            <person name="Chen C."/>
            <person name="Nolan M."/>
            <person name="Sandor L."/>
            <person name="Kuo A."/>
            <person name="Lipzen A."/>
            <person name="Hainaut M."/>
            <person name="Drula E."/>
            <person name="Tsang A."/>
            <person name="Magnuson J.K."/>
            <person name="Henrissat B."/>
            <person name="Wiebenga A."/>
            <person name="Simmons B.A."/>
            <person name="Makela M.R."/>
            <person name="De vries R.P."/>
            <person name="Grigoriev I.V."/>
            <person name="Mortensen U.H."/>
            <person name="Baker S.E."/>
            <person name="Andersen M.R."/>
        </authorList>
    </citation>
    <scope>NUCLEOTIDE SEQUENCE [LARGE SCALE GENOMIC DNA]</scope>
    <source>
        <strain evidence="2 3">ATCC 13157</strain>
    </source>
</reference>
<feature type="region of interest" description="Disordered" evidence="1">
    <location>
        <begin position="9"/>
        <end position="82"/>
    </location>
</feature>
<dbReference type="EMBL" id="KZ851846">
    <property type="protein sequence ID" value="RDK46372.1"/>
    <property type="molecule type" value="Genomic_DNA"/>
</dbReference>
<dbReference type="Proteomes" id="UP000254937">
    <property type="component" value="Unassembled WGS sequence"/>
</dbReference>
<protein>
    <submittedName>
        <fullName evidence="2">Uncharacterized protein</fullName>
    </submittedName>
</protein>
<organism evidence="2 3">
    <name type="scientific">Aspergillus phoenicis ATCC 13157</name>
    <dbReference type="NCBI Taxonomy" id="1353007"/>
    <lineage>
        <taxon>Eukaryota</taxon>
        <taxon>Fungi</taxon>
        <taxon>Dikarya</taxon>
        <taxon>Ascomycota</taxon>
        <taxon>Pezizomycotina</taxon>
        <taxon>Eurotiomycetes</taxon>
        <taxon>Eurotiomycetidae</taxon>
        <taxon>Eurotiales</taxon>
        <taxon>Aspergillaceae</taxon>
        <taxon>Aspergillus</taxon>
    </lineage>
</organism>
<feature type="compositionally biased region" description="Polar residues" evidence="1">
    <location>
        <begin position="11"/>
        <end position="21"/>
    </location>
</feature>
<accession>A0A370PVZ3</accession>
<feature type="compositionally biased region" description="Basic residues" evidence="1">
    <location>
        <begin position="31"/>
        <end position="46"/>
    </location>
</feature>
<sequence>MKAIYLVGRSYPSQYEQSPETKASVVDTRTRARNSTHPRKNRHTMKRVINNHSNDHRKNRTHGSPGRLSYATHDYSLNALHV</sequence>
<keyword evidence="3" id="KW-1185">Reference proteome</keyword>
<dbReference type="AlphaFoldDB" id="A0A370PVZ3"/>